<dbReference type="Pfam" id="PF00010">
    <property type="entry name" value="HLH"/>
    <property type="match status" value="1"/>
</dbReference>
<gene>
    <name evidence="8" type="primary">LOC102707267</name>
</gene>
<dbReference type="OMA" id="CAHGWNI"/>
<dbReference type="InterPro" id="IPR045843">
    <property type="entry name" value="IND-like"/>
</dbReference>
<feature type="region of interest" description="Disordered" evidence="6">
    <location>
        <begin position="1"/>
        <end position="28"/>
    </location>
</feature>
<evidence type="ECO:0000313" key="8">
    <source>
        <dbReference type="EnsemblPlants" id="OB12G20560.1"/>
    </source>
</evidence>
<dbReference type="HOGENOM" id="CLU_1789897_0_0_1"/>
<keyword evidence="9" id="KW-1185">Reference proteome</keyword>
<dbReference type="Proteomes" id="UP000006038">
    <property type="component" value="Chromosome 12"/>
</dbReference>
<dbReference type="PANTHER" id="PTHR16223">
    <property type="entry name" value="TRANSCRIPTION FACTOR BHLH83-RELATED"/>
    <property type="match status" value="1"/>
</dbReference>
<dbReference type="GO" id="GO:0046983">
    <property type="term" value="F:protein dimerization activity"/>
    <property type="evidence" value="ECO:0007669"/>
    <property type="project" value="InterPro"/>
</dbReference>
<accession>J3NDJ8</accession>
<proteinExistence type="inferred from homology"/>
<evidence type="ECO:0000256" key="6">
    <source>
        <dbReference type="SAM" id="MobiDB-lite"/>
    </source>
</evidence>
<name>J3NDJ8_ORYBR</name>
<evidence type="ECO:0000259" key="7">
    <source>
        <dbReference type="PROSITE" id="PS50888"/>
    </source>
</evidence>
<dbReference type="PROSITE" id="PS50888">
    <property type="entry name" value="BHLH"/>
    <property type="match status" value="1"/>
</dbReference>
<dbReference type="OrthoDB" id="1921534at2759"/>
<dbReference type="Gramene" id="OB12G20560.1">
    <property type="protein sequence ID" value="OB12G20560.1"/>
    <property type="gene ID" value="OB12G20560"/>
</dbReference>
<dbReference type="STRING" id="4533.J3NDJ8"/>
<evidence type="ECO:0000256" key="1">
    <source>
        <dbReference type="ARBA" id="ARBA00004123"/>
    </source>
</evidence>
<evidence type="ECO:0000256" key="3">
    <source>
        <dbReference type="ARBA" id="ARBA00023015"/>
    </source>
</evidence>
<dbReference type="eggNOG" id="ENOG502S03F">
    <property type="taxonomic scope" value="Eukaryota"/>
</dbReference>
<dbReference type="SMART" id="SM00353">
    <property type="entry name" value="HLH"/>
    <property type="match status" value="1"/>
</dbReference>
<sequence length="145" mass="15637">MKAAADQAGYGRRHQAVQSAAARERRRRITGKTAELSRLIPGASRLNSTAEMLQAAARYVKLLQAQVGVLALMRSAGEAKKEVPSMAEERMHALLASGGAQERLAGEGMCLVPTKLVRAIAGDKAIKSSLAVKRDLNRFMESLEH</sequence>
<dbReference type="GO" id="GO:0000978">
    <property type="term" value="F:RNA polymerase II cis-regulatory region sequence-specific DNA binding"/>
    <property type="evidence" value="ECO:0007669"/>
    <property type="project" value="TreeGrafter"/>
</dbReference>
<dbReference type="Gene3D" id="4.10.280.10">
    <property type="entry name" value="Helix-loop-helix DNA-binding domain"/>
    <property type="match status" value="1"/>
</dbReference>
<dbReference type="InterPro" id="IPR011598">
    <property type="entry name" value="bHLH_dom"/>
</dbReference>
<evidence type="ECO:0000313" key="9">
    <source>
        <dbReference type="Proteomes" id="UP000006038"/>
    </source>
</evidence>
<evidence type="ECO:0000256" key="2">
    <source>
        <dbReference type="ARBA" id="ARBA00005510"/>
    </source>
</evidence>
<feature type="domain" description="BHLH" evidence="7">
    <location>
        <begin position="13"/>
        <end position="63"/>
    </location>
</feature>
<reference evidence="8" key="1">
    <citation type="journal article" date="2013" name="Nat. Commun.">
        <title>Whole-genome sequencing of Oryza brachyantha reveals mechanisms underlying Oryza genome evolution.</title>
        <authorList>
            <person name="Chen J."/>
            <person name="Huang Q."/>
            <person name="Gao D."/>
            <person name="Wang J."/>
            <person name="Lang Y."/>
            <person name="Liu T."/>
            <person name="Li B."/>
            <person name="Bai Z."/>
            <person name="Luis Goicoechea J."/>
            <person name="Liang C."/>
            <person name="Chen C."/>
            <person name="Zhang W."/>
            <person name="Sun S."/>
            <person name="Liao Y."/>
            <person name="Zhang X."/>
            <person name="Yang L."/>
            <person name="Song C."/>
            <person name="Wang M."/>
            <person name="Shi J."/>
            <person name="Liu G."/>
            <person name="Liu J."/>
            <person name="Zhou H."/>
            <person name="Zhou W."/>
            <person name="Yu Q."/>
            <person name="An N."/>
            <person name="Chen Y."/>
            <person name="Cai Q."/>
            <person name="Wang B."/>
            <person name="Liu B."/>
            <person name="Min J."/>
            <person name="Huang Y."/>
            <person name="Wu H."/>
            <person name="Li Z."/>
            <person name="Zhang Y."/>
            <person name="Yin Y."/>
            <person name="Song W."/>
            <person name="Jiang J."/>
            <person name="Jackson S.A."/>
            <person name="Wing R.A."/>
            <person name="Wang J."/>
            <person name="Chen M."/>
        </authorList>
    </citation>
    <scope>NUCLEOTIDE SEQUENCE [LARGE SCALE GENOMIC DNA]</scope>
    <source>
        <strain evidence="8">cv. IRGC 101232</strain>
    </source>
</reference>
<keyword evidence="4" id="KW-0804">Transcription</keyword>
<keyword evidence="5" id="KW-0539">Nucleus</keyword>
<comment type="subcellular location">
    <subcellularLocation>
        <location evidence="1">Nucleus</location>
    </subcellularLocation>
</comment>
<dbReference type="EnsemblPlants" id="OB12G20560.1">
    <property type="protein sequence ID" value="OB12G20560.1"/>
    <property type="gene ID" value="OB12G20560"/>
</dbReference>
<dbReference type="AlphaFoldDB" id="J3NDJ8"/>
<dbReference type="InterPro" id="IPR036638">
    <property type="entry name" value="HLH_DNA-bd_sf"/>
</dbReference>
<dbReference type="KEGG" id="obr:102707267"/>
<dbReference type="RefSeq" id="XP_006664569.1">
    <property type="nucleotide sequence ID" value="XM_006664506.3"/>
</dbReference>
<dbReference type="GO" id="GO:0005634">
    <property type="term" value="C:nucleus"/>
    <property type="evidence" value="ECO:0007669"/>
    <property type="project" value="UniProtKB-SubCell"/>
</dbReference>
<protein>
    <recommendedName>
        <fullName evidence="7">BHLH domain-containing protein</fullName>
    </recommendedName>
</protein>
<dbReference type="GO" id="GO:0000981">
    <property type="term" value="F:DNA-binding transcription factor activity, RNA polymerase II-specific"/>
    <property type="evidence" value="ECO:0007669"/>
    <property type="project" value="TreeGrafter"/>
</dbReference>
<dbReference type="GeneID" id="102707267"/>
<evidence type="ECO:0000256" key="5">
    <source>
        <dbReference type="ARBA" id="ARBA00023242"/>
    </source>
</evidence>
<dbReference type="SUPFAM" id="SSF47459">
    <property type="entry name" value="HLH, helix-loop-helix DNA-binding domain"/>
    <property type="match status" value="1"/>
</dbReference>
<keyword evidence="3" id="KW-0805">Transcription regulation</keyword>
<organism evidence="8">
    <name type="scientific">Oryza brachyantha</name>
    <name type="common">malo sina</name>
    <dbReference type="NCBI Taxonomy" id="4533"/>
    <lineage>
        <taxon>Eukaryota</taxon>
        <taxon>Viridiplantae</taxon>
        <taxon>Streptophyta</taxon>
        <taxon>Embryophyta</taxon>
        <taxon>Tracheophyta</taxon>
        <taxon>Spermatophyta</taxon>
        <taxon>Magnoliopsida</taxon>
        <taxon>Liliopsida</taxon>
        <taxon>Poales</taxon>
        <taxon>Poaceae</taxon>
        <taxon>BOP clade</taxon>
        <taxon>Oryzoideae</taxon>
        <taxon>Oryzeae</taxon>
        <taxon>Oryzinae</taxon>
        <taxon>Oryza</taxon>
    </lineage>
</organism>
<reference evidence="8" key="2">
    <citation type="submission" date="2013-04" db="UniProtKB">
        <authorList>
            <consortium name="EnsemblPlants"/>
        </authorList>
    </citation>
    <scope>IDENTIFICATION</scope>
</reference>
<comment type="similarity">
    <text evidence="2">Belongs to the bHLH protein family.</text>
</comment>
<dbReference type="PANTHER" id="PTHR16223:SF149">
    <property type="entry name" value="BHLH DOMAIN-CONTAINING PROTEIN"/>
    <property type="match status" value="1"/>
</dbReference>
<evidence type="ECO:0000256" key="4">
    <source>
        <dbReference type="ARBA" id="ARBA00023163"/>
    </source>
</evidence>